<dbReference type="OrthoDB" id="9799296at2"/>
<keyword evidence="3" id="KW-1185">Reference proteome</keyword>
<dbReference type="PIRSF" id="PIRSF030561">
    <property type="entry name" value="UCP030561"/>
    <property type="match status" value="1"/>
</dbReference>
<feature type="domain" description="SnoaL-like" evidence="1">
    <location>
        <begin position="21"/>
        <end position="119"/>
    </location>
</feature>
<evidence type="ECO:0000259" key="1">
    <source>
        <dbReference type="Pfam" id="PF12680"/>
    </source>
</evidence>
<reference evidence="2 3" key="1">
    <citation type="journal article" date="2017" name="Int. J. Syst. Evol. Microbiol.">
        <title>Marinicauda algicola sp. nov., isolated from a marine red alga Rhodosorus marinus.</title>
        <authorList>
            <person name="Jeong S.E."/>
            <person name="Jeon S.H."/>
            <person name="Chun B.H."/>
            <person name="Kim D.W."/>
            <person name="Jeon C.O."/>
        </authorList>
    </citation>
    <scope>NUCLEOTIDE SEQUENCE [LARGE SCALE GENOMIC DNA]</scope>
    <source>
        <strain evidence="2 3">JCM 31718</strain>
    </source>
</reference>
<dbReference type="AlphaFoldDB" id="A0A4S2GWB9"/>
<dbReference type="EMBL" id="SRXW01000006">
    <property type="protein sequence ID" value="TGY87387.1"/>
    <property type="molecule type" value="Genomic_DNA"/>
</dbReference>
<dbReference type="InterPro" id="IPR037401">
    <property type="entry name" value="SnoaL-like"/>
</dbReference>
<dbReference type="InterPro" id="IPR008317">
    <property type="entry name" value="UCP030561"/>
</dbReference>
<dbReference type="InterPro" id="IPR032710">
    <property type="entry name" value="NTF2-like_dom_sf"/>
</dbReference>
<comment type="caution">
    <text evidence="2">The sequence shown here is derived from an EMBL/GenBank/DDBJ whole genome shotgun (WGS) entry which is preliminary data.</text>
</comment>
<evidence type="ECO:0000313" key="3">
    <source>
        <dbReference type="Proteomes" id="UP000308054"/>
    </source>
</evidence>
<organism evidence="2 3">
    <name type="scientific">Marinicauda algicola</name>
    <dbReference type="NCBI Taxonomy" id="2029849"/>
    <lineage>
        <taxon>Bacteria</taxon>
        <taxon>Pseudomonadati</taxon>
        <taxon>Pseudomonadota</taxon>
        <taxon>Alphaproteobacteria</taxon>
        <taxon>Maricaulales</taxon>
        <taxon>Maricaulaceae</taxon>
        <taxon>Marinicauda</taxon>
    </lineage>
</organism>
<dbReference type="InterPro" id="IPR011944">
    <property type="entry name" value="Steroid_delta5-4_isomerase"/>
</dbReference>
<protein>
    <submittedName>
        <fullName evidence="2">SgcJ/EcaC family oxidoreductase</fullName>
    </submittedName>
</protein>
<dbReference type="Gene3D" id="3.10.450.50">
    <property type="match status" value="1"/>
</dbReference>
<accession>A0A4S2GWB9</accession>
<name>A0A4S2GWB9_9PROT</name>
<dbReference type="RefSeq" id="WP_135997361.1">
    <property type="nucleotide sequence ID" value="NZ_CP071057.1"/>
</dbReference>
<dbReference type="Pfam" id="PF12680">
    <property type="entry name" value="SnoaL_2"/>
    <property type="match status" value="1"/>
</dbReference>
<dbReference type="NCBIfam" id="TIGR02246">
    <property type="entry name" value="SgcJ/EcaC family oxidoreductase"/>
    <property type="match status" value="1"/>
</dbReference>
<dbReference type="SUPFAM" id="SSF54427">
    <property type="entry name" value="NTF2-like"/>
    <property type="match status" value="1"/>
</dbReference>
<gene>
    <name evidence="2" type="ORF">E5163_15080</name>
</gene>
<proteinExistence type="predicted"/>
<sequence length="125" mass="13931">MTIAASIALALSDPSPQALAQAQLDAYNARDLEAFVAVYAEDVEVYTYPGQLVLEGREAFRARYAQRFETEGLRAEILHRSVLGNRVVDHERAWVNGPAAAPVEVIVIYTIENGRIARVEFLREE</sequence>
<evidence type="ECO:0000313" key="2">
    <source>
        <dbReference type="EMBL" id="TGY87387.1"/>
    </source>
</evidence>
<dbReference type="Proteomes" id="UP000308054">
    <property type="component" value="Unassembled WGS sequence"/>
</dbReference>